<evidence type="ECO:0000256" key="2">
    <source>
        <dbReference type="ARBA" id="ARBA00022840"/>
    </source>
</evidence>
<dbReference type="SMART" id="SM00382">
    <property type="entry name" value="AAA"/>
    <property type="match status" value="1"/>
</dbReference>
<evidence type="ECO:0000256" key="1">
    <source>
        <dbReference type="ARBA" id="ARBA00022741"/>
    </source>
</evidence>
<dbReference type="Proteomes" id="UP000000333">
    <property type="component" value="Chromosome"/>
</dbReference>
<keyword evidence="3" id="KW-0812">Transmembrane</keyword>
<keyword evidence="3" id="KW-1133">Transmembrane helix</keyword>
<proteinExistence type="predicted"/>
<name>E1QWH1_OLSUV</name>
<dbReference type="SUPFAM" id="SSF52540">
    <property type="entry name" value="P-loop containing nucleoside triphosphate hydrolases"/>
    <property type="match status" value="1"/>
</dbReference>
<protein>
    <submittedName>
        <fullName evidence="5">ABC transporter related protein</fullName>
    </submittedName>
</protein>
<dbReference type="InterPro" id="IPR027417">
    <property type="entry name" value="P-loop_NTPase"/>
</dbReference>
<accession>E1QWH1</accession>
<dbReference type="eggNOG" id="COG1120">
    <property type="taxonomic scope" value="Bacteria"/>
</dbReference>
<dbReference type="OrthoDB" id="6198786at2"/>
<dbReference type="EMBL" id="CP002106">
    <property type="protein sequence ID" value="ADK68474.1"/>
    <property type="molecule type" value="Genomic_DNA"/>
</dbReference>
<keyword evidence="6" id="KW-1185">Reference proteome</keyword>
<gene>
    <name evidence="5" type="ordered locus">Olsu_1369</name>
</gene>
<dbReference type="PANTHER" id="PTHR43158:SF2">
    <property type="entry name" value="SKFA PEPTIDE EXPORT ATP-BINDING PROTEIN SKFE"/>
    <property type="match status" value="1"/>
</dbReference>
<dbReference type="InterPro" id="IPR003439">
    <property type="entry name" value="ABC_transporter-like_ATP-bd"/>
</dbReference>
<dbReference type="GO" id="GO:0016887">
    <property type="term" value="F:ATP hydrolysis activity"/>
    <property type="evidence" value="ECO:0007669"/>
    <property type="project" value="InterPro"/>
</dbReference>
<dbReference type="Pfam" id="PF00005">
    <property type="entry name" value="ABC_tran"/>
    <property type="match status" value="1"/>
</dbReference>
<dbReference type="PANTHER" id="PTHR43158">
    <property type="entry name" value="SKFA PEPTIDE EXPORT ATP-BINDING PROTEIN SKFE"/>
    <property type="match status" value="1"/>
</dbReference>
<evidence type="ECO:0000259" key="4">
    <source>
        <dbReference type="PROSITE" id="PS50893"/>
    </source>
</evidence>
<feature type="transmembrane region" description="Helical" evidence="3">
    <location>
        <begin position="158"/>
        <end position="179"/>
    </location>
</feature>
<sequence length="637" mass="69230">MSRTRFLVRILLRNPIPYALAIILALAFAMPLMFDASGMSYNFDSASARETLQILDEGVSSGAYDTAPAELLAYTNKERELLRSVVSAQSDQERLSYFASYYDVQLKEYDAGYLSADRQDMEFLSTYAHLLSSYDGVQVFGSEQEETALYYFVDAFSWVPGTLWLVPAIATAALCARAIDKDRLAGRLPLPEWRYFFDAWLASSLVAIMVALISLLPCLVSFALRNGLGSPEYPIALFQGGEIVTTTLGAMALKILVLVAASTLFLSSVSCAALVATRRPVVGAALAGVLALSPMVPDLFGTTSPLAGSIRWLPITYLRISDIVGRPMYAIGHDSMPLERLTIFDALVVLVACTVLISVVVLVVRGAMSRIRVQRTISENAHAAAHAQSGIHAKVAAQHALVADGIAVGYRGRMLFPSVNLVLAEGSSIGIIAPNGCGKTTLMRALVGERICLRRGATTANGISCEDAAFRRMALYVPGEGGMLCEGATVREHLELARSAWQSSLDVDDVARECGISGFLDRRVTKLSQGMCQQVTIAMARMAQVRYLLLDEPMNALDPQKTFLLSSLIRQLRANGTCIVMSSHLLDNVDELCDQLILFVHEGPVLVRRDNPSHIVFEETYGMREEGQAASAETEKS</sequence>
<dbReference type="GO" id="GO:0005524">
    <property type="term" value="F:ATP binding"/>
    <property type="evidence" value="ECO:0007669"/>
    <property type="project" value="UniProtKB-KW"/>
</dbReference>
<dbReference type="HOGENOM" id="CLU_451800_0_0_11"/>
<feature type="transmembrane region" description="Helical" evidence="3">
    <location>
        <begin position="343"/>
        <end position="364"/>
    </location>
</feature>
<evidence type="ECO:0000313" key="6">
    <source>
        <dbReference type="Proteomes" id="UP000000333"/>
    </source>
</evidence>
<keyword evidence="2" id="KW-0067">ATP-binding</keyword>
<feature type="transmembrane region" description="Helical" evidence="3">
    <location>
        <begin position="200"/>
        <end position="224"/>
    </location>
</feature>
<dbReference type="Gene3D" id="3.40.50.300">
    <property type="entry name" value="P-loop containing nucleotide triphosphate hydrolases"/>
    <property type="match status" value="1"/>
</dbReference>
<keyword evidence="3" id="KW-0472">Membrane</keyword>
<feature type="transmembrane region" description="Helical" evidence="3">
    <location>
        <begin position="282"/>
        <end position="300"/>
    </location>
</feature>
<feature type="transmembrane region" description="Helical" evidence="3">
    <location>
        <begin position="255"/>
        <end position="275"/>
    </location>
</feature>
<reference evidence="5 6" key="1">
    <citation type="journal article" date="2010" name="Stand. Genomic Sci.">
        <title>Complete genome sequence of Olsenella uli type strain (VPI D76D-27C).</title>
        <authorList>
            <person name="Goker M."/>
            <person name="Held B."/>
            <person name="Lucas S."/>
            <person name="Nolan M."/>
            <person name="Yasawong M."/>
            <person name="Glavina Del Rio T."/>
            <person name="Tice H."/>
            <person name="Cheng J.F."/>
            <person name="Bruce D."/>
            <person name="Detter J.C."/>
            <person name="Tapia R."/>
            <person name="Han C."/>
            <person name="Goodwin L."/>
            <person name="Pitluck S."/>
            <person name="Liolios K."/>
            <person name="Ivanova N."/>
            <person name="Mavromatis K."/>
            <person name="Mikhailova N."/>
            <person name="Pati A."/>
            <person name="Chen A."/>
            <person name="Palaniappan K."/>
            <person name="Land M."/>
            <person name="Hauser L."/>
            <person name="Chang Y.J."/>
            <person name="Jeffries C.D."/>
            <person name="Rohde M."/>
            <person name="Sikorski J."/>
            <person name="Pukall R."/>
            <person name="Woyke T."/>
            <person name="Bristow J."/>
            <person name="Eisen J.A."/>
            <person name="Markowitz V."/>
            <person name="Hugenholtz P."/>
            <person name="Kyrpides N.C."/>
            <person name="Klenk H.P."/>
            <person name="Lapidus A."/>
        </authorList>
    </citation>
    <scope>NUCLEOTIDE SEQUENCE [LARGE SCALE GENOMIC DNA]</scope>
    <source>
        <strain evidence="6">ATCC 49627 / DSM 7084 / CIP 109912 / JCM 12494 / NCIMB 702895 / VPI D76D-27C</strain>
    </source>
</reference>
<organism evidence="5 6">
    <name type="scientific">Olsenella uli (strain ATCC 49627 / DSM 7084 / CCUG 31166 / CIP 109912 / JCM 12494 / LMG 11480 / NCIMB 702895 / VPI D76D-27C)</name>
    <name type="common">Lactobacillus uli</name>
    <dbReference type="NCBI Taxonomy" id="633147"/>
    <lineage>
        <taxon>Bacteria</taxon>
        <taxon>Bacillati</taxon>
        <taxon>Actinomycetota</taxon>
        <taxon>Coriobacteriia</taxon>
        <taxon>Coriobacteriales</taxon>
        <taxon>Atopobiaceae</taxon>
        <taxon>Olsenella</taxon>
    </lineage>
</organism>
<dbReference type="InterPro" id="IPR003593">
    <property type="entry name" value="AAA+_ATPase"/>
</dbReference>
<dbReference type="PROSITE" id="PS50893">
    <property type="entry name" value="ABC_TRANSPORTER_2"/>
    <property type="match status" value="1"/>
</dbReference>
<dbReference type="KEGG" id="ols:Olsu_1369"/>
<dbReference type="GeneID" id="78512772"/>
<feature type="transmembrane region" description="Helical" evidence="3">
    <location>
        <begin position="16"/>
        <end position="34"/>
    </location>
</feature>
<evidence type="ECO:0000313" key="5">
    <source>
        <dbReference type="EMBL" id="ADK68474.1"/>
    </source>
</evidence>
<feature type="domain" description="ABC transporter" evidence="4">
    <location>
        <begin position="401"/>
        <end position="627"/>
    </location>
</feature>
<dbReference type="RefSeq" id="WP_013252226.1">
    <property type="nucleotide sequence ID" value="NC_014363.1"/>
</dbReference>
<keyword evidence="1" id="KW-0547">Nucleotide-binding</keyword>
<dbReference type="STRING" id="633147.Olsu_1369"/>
<evidence type="ECO:0000256" key="3">
    <source>
        <dbReference type="SAM" id="Phobius"/>
    </source>
</evidence>
<dbReference type="AlphaFoldDB" id="E1QWH1"/>